<accession>W7QIW2</accession>
<dbReference type="PANTHER" id="PTHR37468:SF1">
    <property type="entry name" value="SULFATE TRANSPORTER CYSZ"/>
    <property type="match status" value="1"/>
</dbReference>
<comment type="function">
    <text evidence="11">High affinity, high specificity proton-dependent sulfate transporter, which mediates sulfate uptake. Provides the sulfur source for the cysteine synthesis pathway.</text>
</comment>
<dbReference type="Proteomes" id="UP000019276">
    <property type="component" value="Unassembled WGS sequence"/>
</dbReference>
<dbReference type="InterPro" id="IPR050480">
    <property type="entry name" value="CysZ-like"/>
</dbReference>
<dbReference type="PANTHER" id="PTHR37468">
    <property type="entry name" value="SULFATE TRANSPORTER CYSZ"/>
    <property type="match status" value="1"/>
</dbReference>
<feature type="transmembrane region" description="Helical" evidence="11">
    <location>
        <begin position="63"/>
        <end position="92"/>
    </location>
</feature>
<evidence type="ECO:0000313" key="12">
    <source>
        <dbReference type="EMBL" id="EWH08877.1"/>
    </source>
</evidence>
<dbReference type="eggNOG" id="COG2981">
    <property type="taxonomic scope" value="Bacteria"/>
</dbReference>
<evidence type="ECO:0000256" key="5">
    <source>
        <dbReference type="ARBA" id="ARBA00022605"/>
    </source>
</evidence>
<dbReference type="STRING" id="1328313.DS2_15154"/>
<dbReference type="Pfam" id="PF07264">
    <property type="entry name" value="EI24"/>
    <property type="match status" value="1"/>
</dbReference>
<dbReference type="EMBL" id="ARZY01000034">
    <property type="protein sequence ID" value="EWH08877.1"/>
    <property type="molecule type" value="Genomic_DNA"/>
</dbReference>
<keyword evidence="8 11" id="KW-0764">Sulfate transport</keyword>
<keyword evidence="2 11" id="KW-0813">Transport</keyword>
<feature type="transmembrane region" description="Helical" evidence="11">
    <location>
        <begin position="23"/>
        <end position="43"/>
    </location>
</feature>
<dbReference type="HAMAP" id="MF_00468">
    <property type="entry name" value="CysZ"/>
    <property type="match status" value="1"/>
</dbReference>
<keyword evidence="13" id="KW-1185">Reference proteome</keyword>
<dbReference type="InterPro" id="IPR059112">
    <property type="entry name" value="CysZ/EI24"/>
</dbReference>
<keyword evidence="9 11" id="KW-0472">Membrane</keyword>
<proteinExistence type="inferred from homology"/>
<comment type="similarity">
    <text evidence="11">Belongs to the CysZ family.</text>
</comment>
<name>W7QIW2_9ALTE</name>
<evidence type="ECO:0000256" key="2">
    <source>
        <dbReference type="ARBA" id="ARBA00022448"/>
    </source>
</evidence>
<dbReference type="GO" id="GO:0009675">
    <property type="term" value="F:high-affinity sulfate:proton symporter activity"/>
    <property type="evidence" value="ECO:0007669"/>
    <property type="project" value="TreeGrafter"/>
</dbReference>
<sequence>MNLGFNALIDGFRLINQKGIRRFVYLPILLNLFLFGGAFYWMWQQIDKISQFIVGWVPDWLAWLNFLVIPFMLVCFFALFIFLFTAISNFIAAPFHGLLAAKVEHKLNPQIANQAPSEFKLSSEISRTLKREWTKQLYFIPRAIGFFILFMLIPIVGQLVWFLFIAWMMAIQYCDFCFDNHQIDFHRMRTTLSKSKFVTFSFGGFVSLLSMLPLVNLIIMPAAVCGATKLWVERYFNDLD</sequence>
<keyword evidence="3 11" id="KW-1003">Cell membrane</keyword>
<evidence type="ECO:0000256" key="3">
    <source>
        <dbReference type="ARBA" id="ARBA00022475"/>
    </source>
</evidence>
<dbReference type="AlphaFoldDB" id="W7QIW2"/>
<reference evidence="12 13" key="1">
    <citation type="journal article" date="2014" name="Genome Announc.">
        <title>Draft Genome Sequence of the Agar-Degrading Bacterium Catenovulum sp. Strain DS-2, Isolated from Intestines of Haliotis diversicolor.</title>
        <authorList>
            <person name="Shan D."/>
            <person name="Li X."/>
            <person name="Gu Z."/>
            <person name="Wei G."/>
            <person name="Gao Z."/>
            <person name="Shao Z."/>
        </authorList>
    </citation>
    <scope>NUCLEOTIDE SEQUENCE [LARGE SCALE GENOMIC DNA]</scope>
    <source>
        <strain evidence="12 13">DS-2</strain>
    </source>
</reference>
<comment type="caution">
    <text evidence="11">Lacks conserved residue(s) required for the propagation of feature annotation.</text>
</comment>
<evidence type="ECO:0000256" key="11">
    <source>
        <dbReference type="HAMAP-Rule" id="MF_00468"/>
    </source>
</evidence>
<evidence type="ECO:0000256" key="1">
    <source>
        <dbReference type="ARBA" id="ARBA00004141"/>
    </source>
</evidence>
<dbReference type="GO" id="GO:0005886">
    <property type="term" value="C:plasma membrane"/>
    <property type="evidence" value="ECO:0007669"/>
    <property type="project" value="UniProtKB-SubCell"/>
</dbReference>
<evidence type="ECO:0000256" key="8">
    <source>
        <dbReference type="ARBA" id="ARBA00023032"/>
    </source>
</evidence>
<keyword evidence="7 11" id="KW-1133">Transmembrane helix</keyword>
<feature type="transmembrane region" description="Helical" evidence="11">
    <location>
        <begin position="198"/>
        <end position="224"/>
    </location>
</feature>
<evidence type="ECO:0000256" key="10">
    <source>
        <dbReference type="ARBA" id="ARBA00023192"/>
    </source>
</evidence>
<dbReference type="OrthoDB" id="5292355at2"/>
<gene>
    <name evidence="11" type="primary">cysZ</name>
    <name evidence="12" type="ORF">DS2_15154</name>
</gene>
<evidence type="ECO:0000256" key="7">
    <source>
        <dbReference type="ARBA" id="ARBA00022989"/>
    </source>
</evidence>
<keyword evidence="10 11" id="KW-0198">Cysteine biosynthesis</keyword>
<evidence type="ECO:0000313" key="13">
    <source>
        <dbReference type="Proteomes" id="UP000019276"/>
    </source>
</evidence>
<keyword evidence="4 11" id="KW-0997">Cell inner membrane</keyword>
<dbReference type="NCBIfam" id="NF003433">
    <property type="entry name" value="PRK04949.1"/>
    <property type="match status" value="1"/>
</dbReference>
<dbReference type="GO" id="GO:0019344">
    <property type="term" value="P:cysteine biosynthetic process"/>
    <property type="evidence" value="ECO:0007669"/>
    <property type="project" value="UniProtKB-UniRule"/>
</dbReference>
<evidence type="ECO:0000256" key="6">
    <source>
        <dbReference type="ARBA" id="ARBA00022692"/>
    </source>
</evidence>
<dbReference type="GO" id="GO:0000103">
    <property type="term" value="P:sulfate assimilation"/>
    <property type="evidence" value="ECO:0007669"/>
    <property type="project" value="InterPro"/>
</dbReference>
<evidence type="ECO:0000256" key="4">
    <source>
        <dbReference type="ARBA" id="ARBA00022519"/>
    </source>
</evidence>
<dbReference type="InterPro" id="IPR022985">
    <property type="entry name" value="Sulfate_CysZ"/>
</dbReference>
<dbReference type="RefSeq" id="WP_035015680.1">
    <property type="nucleotide sequence ID" value="NZ_ARZY01000034.1"/>
</dbReference>
<keyword evidence="6 11" id="KW-0812">Transmembrane</keyword>
<protein>
    <recommendedName>
        <fullName evidence="11">Sulfate transporter CysZ</fullName>
    </recommendedName>
</protein>
<comment type="subcellular location">
    <subcellularLocation>
        <location evidence="11">Cell inner membrane</location>
        <topology evidence="11">Multi-pass membrane protein</topology>
    </subcellularLocation>
    <subcellularLocation>
        <location evidence="1">Membrane</location>
        <topology evidence="1">Multi-pass membrane protein</topology>
    </subcellularLocation>
</comment>
<evidence type="ECO:0000256" key="9">
    <source>
        <dbReference type="ARBA" id="ARBA00023136"/>
    </source>
</evidence>
<comment type="caution">
    <text evidence="12">The sequence shown here is derived from an EMBL/GenBank/DDBJ whole genome shotgun (WGS) entry which is preliminary data.</text>
</comment>
<keyword evidence="5 11" id="KW-0028">Amino-acid biosynthesis</keyword>
<dbReference type="PATRIC" id="fig|1328313.3.peg.3088"/>
<organism evidence="12 13">
    <name type="scientific">Catenovulum agarivorans DS-2</name>
    <dbReference type="NCBI Taxonomy" id="1328313"/>
    <lineage>
        <taxon>Bacteria</taxon>
        <taxon>Pseudomonadati</taxon>
        <taxon>Pseudomonadota</taxon>
        <taxon>Gammaproteobacteria</taxon>
        <taxon>Alteromonadales</taxon>
        <taxon>Alteromonadaceae</taxon>
        <taxon>Catenovulum</taxon>
    </lineage>
</organism>